<sequence>MITYCTWSPPIPARSRAALIAKPPRSAPEKDFSDPSNRPMGVRAPATITDVVLFDPDMSCDPLTGCTAEE</sequence>
<dbReference type="Proteomes" id="UP001501115">
    <property type="component" value="Unassembled WGS sequence"/>
</dbReference>
<dbReference type="EMBL" id="BAABET010000002">
    <property type="protein sequence ID" value="GAA4296533.1"/>
    <property type="molecule type" value="Genomic_DNA"/>
</dbReference>
<evidence type="ECO:0000256" key="1">
    <source>
        <dbReference type="SAM" id="MobiDB-lite"/>
    </source>
</evidence>
<evidence type="ECO:0000313" key="3">
    <source>
        <dbReference type="Proteomes" id="UP001501115"/>
    </source>
</evidence>
<keyword evidence="3" id="KW-1185">Reference proteome</keyword>
<feature type="region of interest" description="Disordered" evidence="1">
    <location>
        <begin position="21"/>
        <end position="42"/>
    </location>
</feature>
<gene>
    <name evidence="2" type="ORF">GCM10023086_10230</name>
</gene>
<evidence type="ECO:0000313" key="2">
    <source>
        <dbReference type="EMBL" id="GAA4296533.1"/>
    </source>
</evidence>
<name>A0ABP8F702_9ACTN</name>
<reference evidence="3" key="1">
    <citation type="journal article" date="2019" name="Int. J. Syst. Evol. Microbiol.">
        <title>The Global Catalogue of Microorganisms (GCM) 10K type strain sequencing project: providing services to taxonomists for standard genome sequencing and annotation.</title>
        <authorList>
            <consortium name="The Broad Institute Genomics Platform"/>
            <consortium name="The Broad Institute Genome Sequencing Center for Infectious Disease"/>
            <person name="Wu L."/>
            <person name="Ma J."/>
        </authorList>
    </citation>
    <scope>NUCLEOTIDE SEQUENCE [LARGE SCALE GENOMIC DNA]</scope>
    <source>
        <strain evidence="3">JCM 31290</strain>
    </source>
</reference>
<proteinExistence type="predicted"/>
<organism evidence="2 3">
    <name type="scientific">Streptomyces venetus</name>
    <dbReference type="NCBI Taxonomy" id="1701086"/>
    <lineage>
        <taxon>Bacteria</taxon>
        <taxon>Bacillati</taxon>
        <taxon>Actinomycetota</taxon>
        <taxon>Actinomycetes</taxon>
        <taxon>Kitasatosporales</taxon>
        <taxon>Streptomycetaceae</taxon>
        <taxon>Streptomyces</taxon>
    </lineage>
</organism>
<accession>A0ABP8F702</accession>
<protein>
    <submittedName>
        <fullName evidence="2">Uncharacterized protein</fullName>
    </submittedName>
</protein>
<comment type="caution">
    <text evidence="2">The sequence shown here is derived from an EMBL/GenBank/DDBJ whole genome shotgun (WGS) entry which is preliminary data.</text>
</comment>